<organism evidence="1 2">
    <name type="scientific">Acrobeloides nanus</name>
    <dbReference type="NCBI Taxonomy" id="290746"/>
    <lineage>
        <taxon>Eukaryota</taxon>
        <taxon>Metazoa</taxon>
        <taxon>Ecdysozoa</taxon>
        <taxon>Nematoda</taxon>
        <taxon>Chromadorea</taxon>
        <taxon>Rhabditida</taxon>
        <taxon>Tylenchina</taxon>
        <taxon>Cephalobomorpha</taxon>
        <taxon>Cephaloboidea</taxon>
        <taxon>Cephalobidae</taxon>
        <taxon>Acrobeloides</taxon>
    </lineage>
</organism>
<protein>
    <submittedName>
        <fullName evidence="2">Uncharacterized protein</fullName>
    </submittedName>
</protein>
<evidence type="ECO:0000313" key="1">
    <source>
        <dbReference type="Proteomes" id="UP000887540"/>
    </source>
</evidence>
<proteinExistence type="predicted"/>
<accession>A0A914DW01</accession>
<dbReference type="PANTHER" id="PTHR34859">
    <property type="entry name" value="UNNAMED PRODUCT"/>
    <property type="match status" value="1"/>
</dbReference>
<sequence>MSGFVCYPKCQAGYTGGGPVCWEDCPNGFTDIGLLCLKPNSYSRGLGYALWNNDTCEKENPQGCELLGLVWYPKCQNGLAPAGCYSIDWGLSCSKKSYGRGLGTPLQCAPGTENSAGLCYQPCMAGYKGIGSVCYQECANGYLDCGAHCAYQTCLNGLPSMNVMCTP</sequence>
<dbReference type="PANTHER" id="PTHR34859:SF2">
    <property type="entry name" value="LYSM DOMAIN-CONTAINING PROTEIN"/>
    <property type="match status" value="1"/>
</dbReference>
<dbReference type="AlphaFoldDB" id="A0A914DW01"/>
<name>A0A914DW01_9BILA</name>
<evidence type="ECO:0000313" key="2">
    <source>
        <dbReference type="WBParaSite" id="ACRNAN_scaffold3961.g9028.t1"/>
    </source>
</evidence>
<dbReference type="Proteomes" id="UP000887540">
    <property type="component" value="Unplaced"/>
</dbReference>
<keyword evidence="1" id="KW-1185">Reference proteome</keyword>
<reference evidence="2" key="1">
    <citation type="submission" date="2022-11" db="UniProtKB">
        <authorList>
            <consortium name="WormBaseParasite"/>
        </authorList>
    </citation>
    <scope>IDENTIFICATION</scope>
</reference>
<dbReference type="WBParaSite" id="ACRNAN_scaffold3961.g9028.t1">
    <property type="protein sequence ID" value="ACRNAN_scaffold3961.g9028.t1"/>
    <property type="gene ID" value="ACRNAN_scaffold3961.g9028"/>
</dbReference>